<sequence>MQQKDIQRQNDVRHIKQMKENAKNILSQNKNEEDDNSENENDSDFDDDEYLNGLDDDPELEAIRMQRIDQMKKAQIQRAENLAKGHGQYRTISQDEFLPECTSSIFVACHFFHKEYNRCKIMDHHLEIIAPQHTSCKFLRIDAEKTPFFVAKLAIQTLPTLLVLRDGKVVDKMTGFQGLSLNANDPDKWHTGKLQQWLASTGAITYKIPNEEMIEEMKRLGLQPRGSVWSSEIHGANAGDFDD</sequence>
<accession>A0A7S0CJ70</accession>
<evidence type="ECO:0000313" key="3">
    <source>
        <dbReference type="EMBL" id="CAD8423640.1"/>
    </source>
</evidence>
<protein>
    <recommendedName>
        <fullName evidence="2">Thioredoxin domain-containing protein</fullName>
    </recommendedName>
</protein>
<dbReference type="SUPFAM" id="SSF52833">
    <property type="entry name" value="Thioredoxin-like"/>
    <property type="match status" value="1"/>
</dbReference>
<feature type="compositionally biased region" description="Acidic residues" evidence="1">
    <location>
        <begin position="32"/>
        <end position="51"/>
    </location>
</feature>
<dbReference type="InterPro" id="IPR013766">
    <property type="entry name" value="Thioredoxin_domain"/>
</dbReference>
<dbReference type="Pfam" id="PF00085">
    <property type="entry name" value="Thioredoxin"/>
    <property type="match status" value="1"/>
</dbReference>
<feature type="region of interest" description="Disordered" evidence="1">
    <location>
        <begin position="1"/>
        <end position="51"/>
    </location>
</feature>
<dbReference type="CDD" id="cd02989">
    <property type="entry name" value="Phd_like_TxnDC9"/>
    <property type="match status" value="1"/>
</dbReference>
<gene>
    <name evidence="3" type="ORF">PINE0816_LOCUS19798</name>
</gene>
<reference evidence="3" key="1">
    <citation type="submission" date="2021-01" db="EMBL/GenBank/DDBJ databases">
        <authorList>
            <person name="Corre E."/>
            <person name="Pelletier E."/>
            <person name="Niang G."/>
            <person name="Scheremetjew M."/>
            <person name="Finn R."/>
            <person name="Kale V."/>
            <person name="Holt S."/>
            <person name="Cochrane G."/>
            <person name="Meng A."/>
            <person name="Brown T."/>
            <person name="Cohen L."/>
        </authorList>
    </citation>
    <scope>NUCLEOTIDE SEQUENCE</scope>
    <source>
        <strain evidence="3">CCAP1064/1</strain>
    </source>
</reference>
<dbReference type="AlphaFoldDB" id="A0A7S0CJ70"/>
<name>A0A7S0CJ70_9STRA</name>
<dbReference type="EMBL" id="HBEL01042457">
    <property type="protein sequence ID" value="CAD8423640.1"/>
    <property type="molecule type" value="Transcribed_RNA"/>
</dbReference>
<evidence type="ECO:0000256" key="1">
    <source>
        <dbReference type="SAM" id="MobiDB-lite"/>
    </source>
</evidence>
<dbReference type="Gene3D" id="3.40.30.10">
    <property type="entry name" value="Glutaredoxin"/>
    <property type="match status" value="1"/>
</dbReference>
<dbReference type="InterPro" id="IPR036249">
    <property type="entry name" value="Thioredoxin-like_sf"/>
</dbReference>
<evidence type="ECO:0000259" key="2">
    <source>
        <dbReference type="Pfam" id="PF00085"/>
    </source>
</evidence>
<organism evidence="3">
    <name type="scientific">Proboscia inermis</name>
    <dbReference type="NCBI Taxonomy" id="420281"/>
    <lineage>
        <taxon>Eukaryota</taxon>
        <taxon>Sar</taxon>
        <taxon>Stramenopiles</taxon>
        <taxon>Ochrophyta</taxon>
        <taxon>Bacillariophyta</taxon>
        <taxon>Coscinodiscophyceae</taxon>
        <taxon>Rhizosoleniophycidae</taxon>
        <taxon>Rhizosoleniales</taxon>
        <taxon>Rhizosoleniaceae</taxon>
        <taxon>Proboscia</taxon>
    </lineage>
</organism>
<dbReference type="PANTHER" id="PTHR21148">
    <property type="entry name" value="THIOREDOXIN DOMAIN-CONTAINING PROTEIN 9"/>
    <property type="match status" value="1"/>
</dbReference>
<proteinExistence type="predicted"/>
<feature type="domain" description="Thioredoxin" evidence="2">
    <location>
        <begin position="107"/>
        <end position="176"/>
    </location>
</feature>
<feature type="compositionally biased region" description="Basic and acidic residues" evidence="1">
    <location>
        <begin position="1"/>
        <end position="22"/>
    </location>
</feature>